<dbReference type="OrthoDB" id="9811239at2"/>
<reference evidence="3 4" key="1">
    <citation type="submission" date="2018-06" db="EMBL/GenBank/DDBJ databases">
        <title>Genomic Encyclopedia of Archaeal and Bacterial Type Strains, Phase II (KMG-II): from individual species to whole genera.</title>
        <authorList>
            <person name="Goeker M."/>
        </authorList>
    </citation>
    <scope>NUCLEOTIDE SEQUENCE [LARGE SCALE GENOMIC DNA]</scope>
    <source>
        <strain evidence="3 4">DSM 25663</strain>
    </source>
</reference>
<evidence type="ECO:0000313" key="4">
    <source>
        <dbReference type="Proteomes" id="UP000248840"/>
    </source>
</evidence>
<feature type="domain" description="Glycosyltransferase subfamily 4-like N-terminal" evidence="2">
    <location>
        <begin position="14"/>
        <end position="163"/>
    </location>
</feature>
<organism evidence="3 4">
    <name type="scientific">Flavobacterium aciduliphilum</name>
    <dbReference type="NCBI Taxonomy" id="1101402"/>
    <lineage>
        <taxon>Bacteria</taxon>
        <taxon>Pseudomonadati</taxon>
        <taxon>Bacteroidota</taxon>
        <taxon>Flavobacteriia</taxon>
        <taxon>Flavobacteriales</taxon>
        <taxon>Flavobacteriaceae</taxon>
        <taxon>Flavobacterium</taxon>
    </lineage>
</organism>
<feature type="domain" description="Glycosyl transferase family 1" evidence="1">
    <location>
        <begin position="182"/>
        <end position="342"/>
    </location>
</feature>
<dbReference type="AlphaFoldDB" id="A0A328YMN4"/>
<accession>A0A328YMN4</accession>
<keyword evidence="3" id="KW-0808">Transferase</keyword>
<gene>
    <name evidence="3" type="ORF">CLV55_10126</name>
</gene>
<name>A0A328YMN4_9FLAO</name>
<dbReference type="InterPro" id="IPR028098">
    <property type="entry name" value="Glyco_trans_4-like_N"/>
</dbReference>
<dbReference type="GO" id="GO:0016757">
    <property type="term" value="F:glycosyltransferase activity"/>
    <property type="evidence" value="ECO:0007669"/>
    <property type="project" value="InterPro"/>
</dbReference>
<dbReference type="PANTHER" id="PTHR12526">
    <property type="entry name" value="GLYCOSYLTRANSFERASE"/>
    <property type="match status" value="1"/>
</dbReference>
<dbReference type="Pfam" id="PF13439">
    <property type="entry name" value="Glyco_transf_4"/>
    <property type="match status" value="1"/>
</dbReference>
<dbReference type="Pfam" id="PF00534">
    <property type="entry name" value="Glycos_transf_1"/>
    <property type="match status" value="1"/>
</dbReference>
<dbReference type="InterPro" id="IPR001296">
    <property type="entry name" value="Glyco_trans_1"/>
</dbReference>
<dbReference type="SUPFAM" id="SSF53756">
    <property type="entry name" value="UDP-Glycosyltransferase/glycogen phosphorylase"/>
    <property type="match status" value="1"/>
</dbReference>
<dbReference type="PANTHER" id="PTHR12526:SF630">
    <property type="entry name" value="GLYCOSYLTRANSFERASE"/>
    <property type="match status" value="1"/>
</dbReference>
<dbReference type="Proteomes" id="UP000248840">
    <property type="component" value="Unassembled WGS sequence"/>
</dbReference>
<keyword evidence="4" id="KW-1185">Reference proteome</keyword>
<dbReference type="EMBL" id="QLSZ01000001">
    <property type="protein sequence ID" value="RAR75331.1"/>
    <property type="molecule type" value="Genomic_DNA"/>
</dbReference>
<evidence type="ECO:0000259" key="1">
    <source>
        <dbReference type="Pfam" id="PF00534"/>
    </source>
</evidence>
<dbReference type="RefSeq" id="WP_112111716.1">
    <property type="nucleotide sequence ID" value="NZ_QLSZ01000001.1"/>
</dbReference>
<dbReference type="Gene3D" id="3.40.50.2000">
    <property type="entry name" value="Glycogen Phosphorylase B"/>
    <property type="match status" value="2"/>
</dbReference>
<comment type="caution">
    <text evidence="3">The sequence shown here is derived from an EMBL/GenBank/DDBJ whole genome shotgun (WGS) entry which is preliminary data.</text>
</comment>
<sequence length="363" mass="41956">MKVLYVVPKINAEGGLERILSLKANYLATHYQYDVSILTQNRGNKNLFYPLDESIHLHDIDLSGNRVQFIFKYLRGIKKIISFVNPDVLIVADSMYKTFLLRLVVRNKKMIYECHNSIHVQLSPQKKFFFSKWYSKLLLLFNRYMASKMDVFVALSSESIKEWNIKNHGVIIPNPNWLKTDQKANLNAKKILIVARHSYEKGLDRFLDIWKKLAPKYPDWCVEIIGKDIEKSDLQKMASVMGISNSIIFFTPTHKIETKYLDASIYVMTSRFEAFPMVLIEAMACGLPTIAYDCPCGPRAIIQDNINGLLIDNGDEKKFSTALESLMNSYQLREMLGENAKKSILKYEVGHIMKTWDELLKAF</sequence>
<dbReference type="CDD" id="cd03820">
    <property type="entry name" value="GT4_AmsD-like"/>
    <property type="match status" value="1"/>
</dbReference>
<protein>
    <submittedName>
        <fullName evidence="3">Glycosyltransferase involved in cell wall biosynthesis</fullName>
    </submittedName>
</protein>
<evidence type="ECO:0000259" key="2">
    <source>
        <dbReference type="Pfam" id="PF13439"/>
    </source>
</evidence>
<evidence type="ECO:0000313" key="3">
    <source>
        <dbReference type="EMBL" id="RAR75331.1"/>
    </source>
</evidence>
<proteinExistence type="predicted"/>